<gene>
    <name evidence="1" type="ORF">GGP99_001707</name>
</gene>
<dbReference type="RefSeq" id="WP_259258266.1">
    <property type="nucleotide sequence ID" value="NZ_JANTZM010000007.1"/>
</dbReference>
<sequence>MSDLLTWRLSTDWSWEQLGPEAFEQSLQIVIDWYSPQKARYYGVITDEQVDPDRGHRVLKEVVRRLHAQQRDILNRAYGELADGASKVEVRVRRDDIQIVGLA</sequence>
<dbReference type="EMBL" id="JANTZM010000007">
    <property type="protein sequence ID" value="MCS4157743.1"/>
    <property type="molecule type" value="Genomic_DNA"/>
</dbReference>
<organism evidence="1 2">
    <name type="scientific">Salinibacter ruber</name>
    <dbReference type="NCBI Taxonomy" id="146919"/>
    <lineage>
        <taxon>Bacteria</taxon>
        <taxon>Pseudomonadati</taxon>
        <taxon>Rhodothermota</taxon>
        <taxon>Rhodothermia</taxon>
        <taxon>Rhodothermales</taxon>
        <taxon>Salinibacteraceae</taxon>
        <taxon>Salinibacter</taxon>
    </lineage>
</organism>
<accession>A0AAW5P785</accession>
<proteinExistence type="predicted"/>
<evidence type="ECO:0000313" key="2">
    <source>
        <dbReference type="Proteomes" id="UP001155110"/>
    </source>
</evidence>
<comment type="caution">
    <text evidence="1">The sequence shown here is derived from an EMBL/GenBank/DDBJ whole genome shotgun (WGS) entry which is preliminary data.</text>
</comment>
<name>A0AAW5P785_9BACT</name>
<dbReference type="AlphaFoldDB" id="A0AAW5P785"/>
<reference evidence="1" key="1">
    <citation type="submission" date="2022-08" db="EMBL/GenBank/DDBJ databases">
        <title>Genomic Encyclopedia of Type Strains, Phase V (KMG-V): Genome sequencing to study the core and pangenomes of soil and plant-associated prokaryotes.</title>
        <authorList>
            <person name="Whitman W."/>
        </authorList>
    </citation>
    <scope>NUCLEOTIDE SEQUENCE</scope>
    <source>
        <strain evidence="1">SP3002</strain>
    </source>
</reference>
<evidence type="ECO:0000313" key="1">
    <source>
        <dbReference type="EMBL" id="MCS4157743.1"/>
    </source>
</evidence>
<protein>
    <submittedName>
        <fullName evidence="1">Uncharacterized protein</fullName>
    </submittedName>
</protein>
<dbReference type="Proteomes" id="UP001155110">
    <property type="component" value="Unassembled WGS sequence"/>
</dbReference>